<protein>
    <submittedName>
        <fullName evidence="1">Uncharacterized protein</fullName>
    </submittedName>
</protein>
<name>E9CZ96_COCPS</name>
<evidence type="ECO:0000313" key="2">
    <source>
        <dbReference type="Proteomes" id="UP000002497"/>
    </source>
</evidence>
<accession>E9CZ96</accession>
<organism evidence="2">
    <name type="scientific">Coccidioides posadasii (strain RMSCC 757 / Silveira)</name>
    <name type="common">Valley fever fungus</name>
    <dbReference type="NCBI Taxonomy" id="443226"/>
    <lineage>
        <taxon>Eukaryota</taxon>
        <taxon>Fungi</taxon>
        <taxon>Dikarya</taxon>
        <taxon>Ascomycota</taxon>
        <taxon>Pezizomycotina</taxon>
        <taxon>Eurotiomycetes</taxon>
        <taxon>Eurotiomycetidae</taxon>
        <taxon>Onygenales</taxon>
        <taxon>Onygenaceae</taxon>
        <taxon>Coccidioides</taxon>
    </lineage>
</organism>
<reference evidence="2" key="1">
    <citation type="journal article" date="2010" name="Genome Res.">
        <title>Population genomic sequencing of Coccidioides fungi reveals recent hybridization and transposon control.</title>
        <authorList>
            <person name="Neafsey D.E."/>
            <person name="Barker B.M."/>
            <person name="Sharpton T.J."/>
            <person name="Stajich J.E."/>
            <person name="Park D.J."/>
            <person name="Whiston E."/>
            <person name="Hung C.-Y."/>
            <person name="McMahan C."/>
            <person name="White J."/>
            <person name="Sykes S."/>
            <person name="Heiman D."/>
            <person name="Young S."/>
            <person name="Zeng Q."/>
            <person name="Abouelleil A."/>
            <person name="Aftuck L."/>
            <person name="Bessette D."/>
            <person name="Brown A."/>
            <person name="FitzGerald M."/>
            <person name="Lui A."/>
            <person name="Macdonald J.P."/>
            <person name="Priest M."/>
            <person name="Orbach M.J."/>
            <person name="Galgiani J.N."/>
            <person name="Kirkland T.N."/>
            <person name="Cole G.T."/>
            <person name="Birren B.W."/>
            <person name="Henn M.R."/>
            <person name="Taylor J.W."/>
            <person name="Rounsley S.D."/>
        </authorList>
    </citation>
    <scope>NUCLEOTIDE SEQUENCE [LARGE SCALE GENOMIC DNA]</scope>
    <source>
        <strain evidence="2">RMSCC 757 / Silveira</strain>
    </source>
</reference>
<dbReference type="OMA" id="ITILHTK"/>
<proteinExistence type="predicted"/>
<reference evidence="2" key="2">
    <citation type="submission" date="2010-03" db="EMBL/GenBank/DDBJ databases">
        <title>The genome sequence of Coccidioides posadasii strain Silveira.</title>
        <authorList>
            <consortium name="The Broad Institute Genome Sequencing Center for Infectious Disease"/>
            <person name="Neafsey D."/>
            <person name="Orbach M."/>
            <person name="Henn M.R."/>
            <person name="Cole G.T."/>
            <person name="Galgiani J."/>
            <person name="Gardner M.J."/>
            <person name="Kirkland T.N."/>
            <person name="Taylor J.W."/>
            <person name="Young S.K."/>
            <person name="Zeng Q."/>
            <person name="Koehrsen M."/>
            <person name="Alvarado L."/>
            <person name="Berlin A."/>
            <person name="Borenstein D."/>
            <person name="Chapman S.B."/>
            <person name="Chen Z."/>
            <person name="Engels R."/>
            <person name="Freedman E."/>
            <person name="Gellesch M."/>
            <person name="Goldberg J."/>
            <person name="Griggs A."/>
            <person name="Gujja S."/>
            <person name="Heilman E."/>
            <person name="Heiman D."/>
            <person name="Howarth C."/>
            <person name="Jen D."/>
            <person name="Larson L."/>
            <person name="Mehta T."/>
            <person name="Neiman D."/>
            <person name="Park D."/>
            <person name="Pearson M."/>
            <person name="Richards J."/>
            <person name="Roberts A."/>
            <person name="Saif S."/>
            <person name="Shea T."/>
            <person name="Shenoy N."/>
            <person name="Sisk P."/>
            <person name="Stolte C."/>
            <person name="Sykes S."/>
            <person name="Walk T."/>
            <person name="White J."/>
            <person name="Yandava C."/>
            <person name="Haas B."/>
            <person name="Nusbaum C."/>
            <person name="Birren B."/>
        </authorList>
    </citation>
    <scope>NUCLEOTIDE SEQUENCE [LARGE SCALE GENOMIC DNA]</scope>
    <source>
        <strain evidence="2">RMSCC 757 / Silveira</strain>
    </source>
</reference>
<dbReference type="VEuPathDB" id="FungiDB:CPSG_02383"/>
<evidence type="ECO:0000313" key="1">
    <source>
        <dbReference type="EMBL" id="EFW20540.1"/>
    </source>
</evidence>
<gene>
    <name evidence="1" type="ORF">CPSG_02383</name>
</gene>
<dbReference type="AlphaFoldDB" id="E9CZ96"/>
<dbReference type="HOGENOM" id="CLU_1970350_0_0_1"/>
<sequence>MQSNGFILACPIAPAAVFARTVINSECTILKKSGGNMAVFATSSNFLGDRLYTGLAVSTPCFPRSLNHILTRAPLVRSNNRNDQQVVIITILDTKPSSMFQNILTNIVGLDASIHSLLTTSAIHQRE</sequence>
<dbReference type="EMBL" id="GL636488">
    <property type="protein sequence ID" value="EFW20540.1"/>
    <property type="molecule type" value="Genomic_DNA"/>
</dbReference>
<dbReference type="Proteomes" id="UP000002497">
    <property type="component" value="Unassembled WGS sequence"/>
</dbReference>
<keyword evidence="2" id="KW-1185">Reference proteome</keyword>